<feature type="transmembrane region" description="Helical" evidence="1">
    <location>
        <begin position="7"/>
        <end position="30"/>
    </location>
</feature>
<protein>
    <submittedName>
        <fullName evidence="2">Chemotaxis protein</fullName>
    </submittedName>
</protein>
<evidence type="ECO:0000256" key="1">
    <source>
        <dbReference type="SAM" id="Phobius"/>
    </source>
</evidence>
<reference evidence="2" key="1">
    <citation type="submission" date="2022-03" db="EMBL/GenBank/DDBJ databases">
        <title>Draft genome sequence of Aduncisulcus paluster, a free-living microaerophilic Fornicata.</title>
        <authorList>
            <person name="Yuyama I."/>
            <person name="Kume K."/>
            <person name="Tamura T."/>
            <person name="Inagaki Y."/>
            <person name="Hashimoto T."/>
        </authorList>
    </citation>
    <scope>NUCLEOTIDE SEQUENCE</scope>
    <source>
        <strain evidence="2">NY0171</strain>
    </source>
</reference>
<gene>
    <name evidence="2" type="ORF">ADUPG1_003657</name>
</gene>
<keyword evidence="1" id="KW-0812">Transmembrane</keyword>
<accession>A0ABQ5L1Z8</accession>
<dbReference type="EMBL" id="BQXS01005092">
    <property type="protein sequence ID" value="GKT37719.1"/>
    <property type="molecule type" value="Genomic_DNA"/>
</dbReference>
<evidence type="ECO:0000313" key="2">
    <source>
        <dbReference type="EMBL" id="GKT37719.1"/>
    </source>
</evidence>
<proteinExistence type="predicted"/>
<evidence type="ECO:0000313" key="3">
    <source>
        <dbReference type="Proteomes" id="UP001057375"/>
    </source>
</evidence>
<comment type="caution">
    <text evidence="2">The sequence shown here is derived from an EMBL/GenBank/DDBJ whole genome shotgun (WGS) entry which is preliminary data.</text>
</comment>
<keyword evidence="1" id="KW-0472">Membrane</keyword>
<dbReference type="Proteomes" id="UP001057375">
    <property type="component" value="Unassembled WGS sequence"/>
</dbReference>
<organism evidence="2 3">
    <name type="scientific">Aduncisulcus paluster</name>
    <dbReference type="NCBI Taxonomy" id="2918883"/>
    <lineage>
        <taxon>Eukaryota</taxon>
        <taxon>Metamonada</taxon>
        <taxon>Carpediemonas-like organisms</taxon>
        <taxon>Aduncisulcus</taxon>
    </lineage>
</organism>
<name>A0ABQ5L1Z8_9EUKA</name>
<feature type="non-terminal residue" evidence="2">
    <location>
        <position position="86"/>
    </location>
</feature>
<keyword evidence="1" id="KW-1133">Transmembrane helix</keyword>
<keyword evidence="3" id="KW-1185">Reference proteome</keyword>
<sequence>MKIRTRMILAIVLPMIISVGVVMFTVSMQFDSTAEDSYRKTASQELKLINSYISEILKKAENVSRFVAELDETKNAMGRWTKYFEL</sequence>